<feature type="compositionally biased region" description="Polar residues" evidence="3">
    <location>
        <begin position="457"/>
        <end position="470"/>
    </location>
</feature>
<evidence type="ECO:0008006" key="6">
    <source>
        <dbReference type="Google" id="ProtNLM"/>
    </source>
</evidence>
<dbReference type="GO" id="GO:0072699">
    <property type="term" value="P:protein localization to cortical microtubule cytoskeleton"/>
    <property type="evidence" value="ECO:0007669"/>
    <property type="project" value="TreeGrafter"/>
</dbReference>
<dbReference type="InterPro" id="IPR040265">
    <property type="entry name" value="CHUP1/IPGA1-like"/>
</dbReference>
<name>A0AAE1JJ87_9FABA</name>
<keyword evidence="1 2" id="KW-0175">Coiled coil</keyword>
<dbReference type="PANTHER" id="PTHR31342:SF4">
    <property type="entry name" value="ACTIN BINDING PROTEIN FAMILY"/>
    <property type="match status" value="1"/>
</dbReference>
<accession>A0AAE1JJ87</accession>
<evidence type="ECO:0000313" key="4">
    <source>
        <dbReference type="EMBL" id="KAK4269293.1"/>
    </source>
</evidence>
<dbReference type="PANTHER" id="PTHR31342">
    <property type="entry name" value="PROTEIN CHUP1, CHLOROPLASTIC"/>
    <property type="match status" value="1"/>
</dbReference>
<feature type="coiled-coil region" evidence="2">
    <location>
        <begin position="208"/>
        <end position="286"/>
    </location>
</feature>
<dbReference type="EMBL" id="JAWXYG010000006">
    <property type="protein sequence ID" value="KAK4269293.1"/>
    <property type="molecule type" value="Genomic_DNA"/>
</dbReference>
<evidence type="ECO:0000256" key="3">
    <source>
        <dbReference type="SAM" id="MobiDB-lite"/>
    </source>
</evidence>
<gene>
    <name evidence="4" type="ORF">QN277_022472</name>
</gene>
<proteinExistence type="predicted"/>
<feature type="compositionally biased region" description="Polar residues" evidence="3">
    <location>
        <begin position="427"/>
        <end position="441"/>
    </location>
</feature>
<protein>
    <recommendedName>
        <fullName evidence="6">Protein CHUP1, chloroplastic</fullName>
    </recommendedName>
</protein>
<feature type="region of interest" description="Disordered" evidence="3">
    <location>
        <begin position="412"/>
        <end position="470"/>
    </location>
</feature>
<organism evidence="4 5">
    <name type="scientific">Acacia crassicarpa</name>
    <name type="common">northern wattle</name>
    <dbReference type="NCBI Taxonomy" id="499986"/>
    <lineage>
        <taxon>Eukaryota</taxon>
        <taxon>Viridiplantae</taxon>
        <taxon>Streptophyta</taxon>
        <taxon>Embryophyta</taxon>
        <taxon>Tracheophyta</taxon>
        <taxon>Spermatophyta</taxon>
        <taxon>Magnoliopsida</taxon>
        <taxon>eudicotyledons</taxon>
        <taxon>Gunneridae</taxon>
        <taxon>Pentapetalae</taxon>
        <taxon>rosids</taxon>
        <taxon>fabids</taxon>
        <taxon>Fabales</taxon>
        <taxon>Fabaceae</taxon>
        <taxon>Caesalpinioideae</taxon>
        <taxon>mimosoid clade</taxon>
        <taxon>Acacieae</taxon>
        <taxon>Acacia</taxon>
    </lineage>
</organism>
<evidence type="ECO:0000256" key="1">
    <source>
        <dbReference type="ARBA" id="ARBA00023054"/>
    </source>
</evidence>
<evidence type="ECO:0000313" key="5">
    <source>
        <dbReference type="Proteomes" id="UP001293593"/>
    </source>
</evidence>
<dbReference type="AlphaFoldDB" id="A0AAE1JJ87"/>
<keyword evidence="5" id="KW-1185">Reference proteome</keyword>
<comment type="caution">
    <text evidence="4">The sequence shown here is derived from an EMBL/GenBank/DDBJ whole genome shotgun (WGS) entry which is preliminary data.</text>
</comment>
<dbReference type="Proteomes" id="UP001293593">
    <property type="component" value="Unassembled WGS sequence"/>
</dbReference>
<feature type="region of interest" description="Disordered" evidence="3">
    <location>
        <begin position="497"/>
        <end position="525"/>
    </location>
</feature>
<feature type="region of interest" description="Disordered" evidence="3">
    <location>
        <begin position="55"/>
        <end position="76"/>
    </location>
</feature>
<evidence type="ECO:0000256" key="2">
    <source>
        <dbReference type="SAM" id="Coils"/>
    </source>
</evidence>
<reference evidence="4" key="1">
    <citation type="submission" date="2023-10" db="EMBL/GenBank/DDBJ databases">
        <title>Chromosome-level genome of the transformable northern wattle, Acacia crassicarpa.</title>
        <authorList>
            <person name="Massaro I."/>
            <person name="Sinha N.R."/>
            <person name="Poethig S."/>
            <person name="Leichty A.R."/>
        </authorList>
    </citation>
    <scope>NUCLEOTIDE SEQUENCE</scope>
    <source>
        <strain evidence="4">Acra3RX</strain>
        <tissue evidence="4">Leaf</tissue>
    </source>
</reference>
<sequence length="525" mass="60036">MHFPGYESDVSSYKTRLKHDLPAIKGVSRLSSCNNFSDAQFLDTGESFLKEVISDTTSSSKLGSPPKAYVTPEKDDHDQEMENLKNIVRMLQERETKLEVKLLDYYDLREKETEVMELQNRLEISIMEAKMSDLKVENLISENRRLEAQMEDHAKLVAELERSKEKGKLLKKRTEHESEENRELIWNLQQNILKLQEDHKDAGSDEDLQMKLQKLKDLETETEELRKSNLRLEIENSELAQRLDSTQILANALLEDSEKDAVKDESERLKRENESLRKEIEKLQADRCSDVEELVYLRWVNACLRFELKDYQPSPGKTVARHLSKSLSPTSEKKAKQLIFEYAKSEEGTIMDSDSPSSDQWSSSLASSFTDTDDYRSPFGNFSSSSSSSVSTCHTSNKKKFFHKLRRLIKGKGSPRSVQFSPLEKCGSQNRNNSPQFCSTGSTGGNDDTCPRRSDFDSTTPYRISRSSSDLNSRMVILKEEDDSINIEKTPLMKYAQALKHKSGDQSSNPKRGFGRRSASYSSFS</sequence>
<dbReference type="GO" id="GO:0055028">
    <property type="term" value="C:cortical microtubule"/>
    <property type="evidence" value="ECO:0007669"/>
    <property type="project" value="TreeGrafter"/>
</dbReference>